<evidence type="ECO:0000313" key="1">
    <source>
        <dbReference type="EMBL" id="JAH84129.1"/>
    </source>
</evidence>
<reference evidence="1" key="2">
    <citation type="journal article" date="2015" name="Fish Shellfish Immunol.">
        <title>Early steps in the European eel (Anguilla anguilla)-Vibrio vulnificus interaction in the gills: Role of the RtxA13 toxin.</title>
        <authorList>
            <person name="Callol A."/>
            <person name="Pajuelo D."/>
            <person name="Ebbesson L."/>
            <person name="Teles M."/>
            <person name="MacKenzie S."/>
            <person name="Amaro C."/>
        </authorList>
    </citation>
    <scope>NUCLEOTIDE SEQUENCE</scope>
</reference>
<protein>
    <submittedName>
        <fullName evidence="1">Uncharacterized protein</fullName>
    </submittedName>
</protein>
<reference evidence="1" key="1">
    <citation type="submission" date="2014-11" db="EMBL/GenBank/DDBJ databases">
        <authorList>
            <person name="Amaro Gonzalez C."/>
        </authorList>
    </citation>
    <scope>NUCLEOTIDE SEQUENCE</scope>
</reference>
<organism evidence="1">
    <name type="scientific">Anguilla anguilla</name>
    <name type="common">European freshwater eel</name>
    <name type="synonym">Muraena anguilla</name>
    <dbReference type="NCBI Taxonomy" id="7936"/>
    <lineage>
        <taxon>Eukaryota</taxon>
        <taxon>Metazoa</taxon>
        <taxon>Chordata</taxon>
        <taxon>Craniata</taxon>
        <taxon>Vertebrata</taxon>
        <taxon>Euteleostomi</taxon>
        <taxon>Actinopterygii</taxon>
        <taxon>Neopterygii</taxon>
        <taxon>Teleostei</taxon>
        <taxon>Anguilliformes</taxon>
        <taxon>Anguillidae</taxon>
        <taxon>Anguilla</taxon>
    </lineage>
</organism>
<name>A0A0E9W167_ANGAN</name>
<dbReference type="EMBL" id="GBXM01024448">
    <property type="protein sequence ID" value="JAH84129.1"/>
    <property type="molecule type" value="Transcribed_RNA"/>
</dbReference>
<proteinExistence type="predicted"/>
<sequence length="51" mass="5801">MDLPCNLGRLKPRDHHSPLTESCTQAFTHQLSVMKSLLLLYLTNDFVQSSL</sequence>
<accession>A0A0E9W167</accession>
<dbReference type="AlphaFoldDB" id="A0A0E9W167"/>